<dbReference type="Proteomes" id="UP000297229">
    <property type="component" value="Unassembled WGS sequence"/>
</dbReference>
<feature type="region of interest" description="Disordered" evidence="2">
    <location>
        <begin position="348"/>
        <end position="373"/>
    </location>
</feature>
<dbReference type="SUPFAM" id="SSF53335">
    <property type="entry name" value="S-adenosyl-L-methionine-dependent methyltransferases"/>
    <property type="match status" value="1"/>
</dbReference>
<dbReference type="GO" id="GO:0005634">
    <property type="term" value="C:nucleus"/>
    <property type="evidence" value="ECO:0007669"/>
    <property type="project" value="TreeGrafter"/>
</dbReference>
<accession>A0A4Z1JZ02</accession>
<comment type="similarity">
    <text evidence="1">Belongs to the MT-A70-like family.</text>
</comment>
<dbReference type="InterPro" id="IPR029063">
    <property type="entry name" value="SAM-dependent_MTases_sf"/>
</dbReference>
<feature type="compositionally biased region" description="Low complexity" evidence="2">
    <location>
        <begin position="349"/>
        <end position="361"/>
    </location>
</feature>
<reference evidence="3 4" key="1">
    <citation type="submission" date="2017-12" db="EMBL/GenBank/DDBJ databases">
        <title>Comparative genomics of Botrytis spp.</title>
        <authorList>
            <person name="Valero-Jimenez C.A."/>
            <person name="Tapia P."/>
            <person name="Veloso J."/>
            <person name="Silva-Moreno E."/>
            <person name="Staats M."/>
            <person name="Valdes J.H."/>
            <person name="Van Kan J.A.L."/>
        </authorList>
    </citation>
    <scope>NUCLEOTIDE SEQUENCE [LARGE SCALE GENOMIC DNA]</scope>
    <source>
        <strain evidence="3 4">Be9601</strain>
    </source>
</reference>
<dbReference type="GO" id="GO:0032259">
    <property type="term" value="P:methylation"/>
    <property type="evidence" value="ECO:0007669"/>
    <property type="project" value="InterPro"/>
</dbReference>
<dbReference type="InterPro" id="IPR002052">
    <property type="entry name" value="DNA_methylase_N6_adenine_CS"/>
</dbReference>
<evidence type="ECO:0000256" key="2">
    <source>
        <dbReference type="SAM" id="MobiDB-lite"/>
    </source>
</evidence>
<dbReference type="PANTHER" id="PTHR12829:SF4">
    <property type="entry name" value="N(6)-ADENINE-SPECIFIC METHYLTRANSFERASE METTL4"/>
    <property type="match status" value="1"/>
</dbReference>
<evidence type="ECO:0000256" key="1">
    <source>
        <dbReference type="PROSITE-ProRule" id="PRU00489"/>
    </source>
</evidence>
<dbReference type="PROSITE" id="PS00092">
    <property type="entry name" value="N6_MTASE"/>
    <property type="match status" value="1"/>
</dbReference>
<dbReference type="GO" id="GO:0003676">
    <property type="term" value="F:nucleic acid binding"/>
    <property type="evidence" value="ECO:0007669"/>
    <property type="project" value="InterPro"/>
</dbReference>
<organism evidence="3 4">
    <name type="scientific">Botrytis elliptica</name>
    <dbReference type="NCBI Taxonomy" id="278938"/>
    <lineage>
        <taxon>Eukaryota</taxon>
        <taxon>Fungi</taxon>
        <taxon>Dikarya</taxon>
        <taxon>Ascomycota</taxon>
        <taxon>Pezizomycotina</taxon>
        <taxon>Leotiomycetes</taxon>
        <taxon>Helotiales</taxon>
        <taxon>Sclerotiniaceae</taxon>
        <taxon>Botrytis</taxon>
    </lineage>
</organism>
<name>A0A4Z1JZ02_9HELO</name>
<dbReference type="Pfam" id="PF05063">
    <property type="entry name" value="MT-A70"/>
    <property type="match status" value="2"/>
</dbReference>
<protein>
    <submittedName>
        <fullName evidence="3">Uncharacterized protein</fullName>
    </submittedName>
</protein>
<evidence type="ECO:0000313" key="3">
    <source>
        <dbReference type="EMBL" id="TGO79129.1"/>
    </source>
</evidence>
<dbReference type="AlphaFoldDB" id="A0A4Z1JZ02"/>
<comment type="caution">
    <text evidence="3">The sequence shown here is derived from an EMBL/GenBank/DDBJ whole genome shotgun (WGS) entry which is preliminary data.</text>
</comment>
<dbReference type="PANTHER" id="PTHR12829">
    <property type="entry name" value="N6-ADENOSINE-METHYLTRANSFERASE"/>
    <property type="match status" value="1"/>
</dbReference>
<gene>
    <name evidence="3" type="ORF">BELL_0042g00070</name>
</gene>
<dbReference type="PROSITE" id="PS51143">
    <property type="entry name" value="MT_A70"/>
    <property type="match status" value="1"/>
</dbReference>
<evidence type="ECO:0000313" key="4">
    <source>
        <dbReference type="Proteomes" id="UP000297229"/>
    </source>
</evidence>
<keyword evidence="4" id="KW-1185">Reference proteome</keyword>
<dbReference type="InterPro" id="IPR007757">
    <property type="entry name" value="MT-A70-like"/>
</dbReference>
<dbReference type="STRING" id="278938.A0A4Z1JZ02"/>
<sequence length="478" mass="54364">MKFHTCEKPCRIMAKSTVPSNQKSDLPSHILYQNSSKTVTLIDIPRSIEDAQLLSTEQYTTSPKTAKRLISCKPIDTPYPSLEPKSAKALRNAPGKSIEELMLERYVQLALDEMMGDERWEGKVCLERIWGENEESKRKRKSAPEEAEKSQQSVIKVENIYKLPKRVEIDGISGIMPPKSTMIHGNILESNLSSNIEIHEDFPKFHVIIADPPWPNRSALRKDSYDIASGFGGIERLLRSLPCHQVEHNGYVGIWITNKPAFRSMLLDEGGLFDHWGLELIEEWIWLKVTSNGEPMCEISGTWRKPWEILLVGRKKEERVCVDVGDSGFKKSVGNEELNIKKEYEIEGSYQSSSSPSRASPTPTPTPSQSENSNFSIKRRIIIGVPDLHSRKPNLRFLFGQLLGLQEYRGLEIFARNLTAGWWGWGNEVMKFQDDGAWVEEGCNDVVDEVVDVFDEVVDEVLKVKDEQDKDDEKSDEV</sequence>
<dbReference type="EMBL" id="PQXM01000042">
    <property type="protein sequence ID" value="TGO79129.1"/>
    <property type="molecule type" value="Genomic_DNA"/>
</dbReference>
<proteinExistence type="inferred from homology"/>
<dbReference type="GO" id="GO:0008168">
    <property type="term" value="F:methyltransferase activity"/>
    <property type="evidence" value="ECO:0007669"/>
    <property type="project" value="InterPro"/>
</dbReference>